<dbReference type="EMBL" id="LXJZ01000198">
    <property type="protein sequence ID" value="OAJ54878.1"/>
    <property type="molecule type" value="Genomic_DNA"/>
</dbReference>
<organism evidence="9 11">
    <name type="scientific">Paraburkholderia ginsengiterrae</name>
    <dbReference type="NCBI Taxonomy" id="1462993"/>
    <lineage>
        <taxon>Bacteria</taxon>
        <taxon>Pseudomonadati</taxon>
        <taxon>Pseudomonadota</taxon>
        <taxon>Betaproteobacteria</taxon>
        <taxon>Burkholderiales</taxon>
        <taxon>Burkholderiaceae</taxon>
        <taxon>Paraburkholderia</taxon>
    </lineage>
</organism>
<keyword evidence="1" id="KW-0001">2Fe-2S</keyword>
<dbReference type="PROSITE" id="PS51085">
    <property type="entry name" value="2FE2S_FER_2"/>
    <property type="match status" value="1"/>
</dbReference>
<evidence type="ECO:0000256" key="3">
    <source>
        <dbReference type="ARBA" id="ARBA00023002"/>
    </source>
</evidence>
<evidence type="ECO:0000313" key="9">
    <source>
        <dbReference type="EMBL" id="OAJ61063.1"/>
    </source>
</evidence>
<evidence type="ECO:0000313" key="11">
    <source>
        <dbReference type="Proteomes" id="UP000078116"/>
    </source>
</evidence>
<dbReference type="Pfam" id="PF00111">
    <property type="entry name" value="Fer2"/>
    <property type="match status" value="1"/>
</dbReference>
<dbReference type="GO" id="GO:0046872">
    <property type="term" value="F:metal ion binding"/>
    <property type="evidence" value="ECO:0007669"/>
    <property type="project" value="UniProtKB-KW"/>
</dbReference>
<dbReference type="InterPro" id="IPR012675">
    <property type="entry name" value="Beta-grasp_dom_sf"/>
</dbReference>
<feature type="compositionally biased region" description="Polar residues" evidence="6">
    <location>
        <begin position="170"/>
        <end position="182"/>
    </location>
</feature>
<dbReference type="Gene3D" id="1.10.150.120">
    <property type="entry name" value="[2Fe-2S]-binding domain"/>
    <property type="match status" value="1"/>
</dbReference>
<dbReference type="Pfam" id="PF01799">
    <property type="entry name" value="Fer2_2"/>
    <property type="match status" value="1"/>
</dbReference>
<comment type="caution">
    <text evidence="9">The sequence shown here is derived from an EMBL/GenBank/DDBJ whole genome shotgun (WGS) entry which is preliminary data.</text>
</comment>
<dbReference type="SUPFAM" id="SSF47741">
    <property type="entry name" value="CO dehydrogenase ISP C-domain like"/>
    <property type="match status" value="1"/>
</dbReference>
<evidence type="ECO:0000256" key="5">
    <source>
        <dbReference type="ARBA" id="ARBA00023014"/>
    </source>
</evidence>
<dbReference type="InterPro" id="IPR051452">
    <property type="entry name" value="Diverse_Oxidoreductases"/>
</dbReference>
<dbReference type="CDD" id="cd00207">
    <property type="entry name" value="fer2"/>
    <property type="match status" value="1"/>
</dbReference>
<accession>A0A1A9N7M1</accession>
<dbReference type="Gene3D" id="3.10.20.30">
    <property type="match status" value="1"/>
</dbReference>
<protein>
    <submittedName>
        <fullName evidence="9">(2Fe-2S)-binding protein</fullName>
    </submittedName>
</protein>
<dbReference type="GO" id="GO:0051537">
    <property type="term" value="F:2 iron, 2 sulfur cluster binding"/>
    <property type="evidence" value="ECO:0007669"/>
    <property type="project" value="UniProtKB-KW"/>
</dbReference>
<keyword evidence="3" id="KW-0560">Oxidoreductase</keyword>
<gene>
    <name evidence="8" type="ORF">A6V36_08545</name>
    <name evidence="9" type="ORF">A6V37_02880</name>
</gene>
<dbReference type="PANTHER" id="PTHR44379:SF6">
    <property type="entry name" value="BLR6046 PROTEIN"/>
    <property type="match status" value="1"/>
</dbReference>
<dbReference type="InterPro" id="IPR036010">
    <property type="entry name" value="2Fe-2S_ferredoxin-like_sf"/>
</dbReference>
<dbReference type="RefSeq" id="WP_064270426.1">
    <property type="nucleotide sequence ID" value="NZ_LXJZ01000198.1"/>
</dbReference>
<dbReference type="InterPro" id="IPR001041">
    <property type="entry name" value="2Fe-2S_ferredoxin-type"/>
</dbReference>
<keyword evidence="5" id="KW-0411">Iron-sulfur</keyword>
<evidence type="ECO:0000256" key="1">
    <source>
        <dbReference type="ARBA" id="ARBA00022714"/>
    </source>
</evidence>
<feature type="region of interest" description="Disordered" evidence="6">
    <location>
        <begin position="155"/>
        <end position="182"/>
    </location>
</feature>
<evidence type="ECO:0000256" key="2">
    <source>
        <dbReference type="ARBA" id="ARBA00022723"/>
    </source>
</evidence>
<name>A0A1A9N7M1_9BURK</name>
<evidence type="ECO:0000313" key="8">
    <source>
        <dbReference type="EMBL" id="OAJ54878.1"/>
    </source>
</evidence>
<dbReference type="InterPro" id="IPR006058">
    <property type="entry name" value="2Fe2S_fd_BS"/>
</dbReference>
<keyword evidence="10" id="KW-1185">Reference proteome</keyword>
<feature type="compositionally biased region" description="Low complexity" evidence="6">
    <location>
        <begin position="155"/>
        <end position="169"/>
    </location>
</feature>
<dbReference type="Proteomes" id="UP000078116">
    <property type="component" value="Unassembled WGS sequence"/>
</dbReference>
<evidence type="ECO:0000256" key="6">
    <source>
        <dbReference type="SAM" id="MobiDB-lite"/>
    </source>
</evidence>
<dbReference type="PROSITE" id="PS00197">
    <property type="entry name" value="2FE2S_FER_1"/>
    <property type="match status" value="1"/>
</dbReference>
<evidence type="ECO:0000256" key="4">
    <source>
        <dbReference type="ARBA" id="ARBA00023004"/>
    </source>
</evidence>
<reference evidence="10 11" key="1">
    <citation type="submission" date="2016-04" db="EMBL/GenBank/DDBJ databases">
        <title>Reclassification of Paraburkholderia panaciterrae (Farh et al. 2015) Dobritsa &amp; Samadpour 2016 as a later homotypic synonym of Paraburkholderia ginsengiterrae (Farh et al. 2015) Dobritsa &amp; Samadpour 2016.</title>
        <authorList>
            <person name="Dobritsa A.P."/>
            <person name="Kutumbaka K."/>
            <person name="Samadpour M."/>
        </authorList>
    </citation>
    <scope>NUCLEOTIDE SEQUENCE [LARGE SCALE GENOMIC DNA]</scope>
    <source>
        <strain evidence="9 11">DCY85</strain>
        <strain evidence="8 10">DCY85-1</strain>
    </source>
</reference>
<keyword evidence="4" id="KW-0408">Iron</keyword>
<proteinExistence type="predicted"/>
<dbReference type="EMBL" id="LXKA01000221">
    <property type="protein sequence ID" value="OAJ61063.1"/>
    <property type="molecule type" value="Genomic_DNA"/>
</dbReference>
<dbReference type="SUPFAM" id="SSF54292">
    <property type="entry name" value="2Fe-2S ferredoxin-like"/>
    <property type="match status" value="1"/>
</dbReference>
<dbReference type="AlphaFoldDB" id="A0A1A9N7M1"/>
<dbReference type="PANTHER" id="PTHR44379">
    <property type="entry name" value="OXIDOREDUCTASE WITH IRON-SULFUR SUBUNIT"/>
    <property type="match status" value="1"/>
</dbReference>
<dbReference type="InterPro" id="IPR036884">
    <property type="entry name" value="2Fe-2S-bd_dom_sf"/>
</dbReference>
<evidence type="ECO:0000259" key="7">
    <source>
        <dbReference type="PROSITE" id="PS51085"/>
    </source>
</evidence>
<dbReference type="GO" id="GO:0016491">
    <property type="term" value="F:oxidoreductase activity"/>
    <property type="evidence" value="ECO:0007669"/>
    <property type="project" value="UniProtKB-KW"/>
</dbReference>
<dbReference type="InterPro" id="IPR002888">
    <property type="entry name" value="2Fe-2S-bd"/>
</dbReference>
<sequence length="182" mass="19306">MINLTVNGVKHALDIDPSTPLLYALRNDLHLHGAKFGCGLGQCGACTVIVGDQPAFSCLMPVSSIGNRPVRTIESLGTVEHPGPLQKSFIEHQAAQCGYCIAGMIMRAQALLERNPRPTETELREHMEPNLCRCGTHMRILAAIRKVANLPAPDAAAASQSASQPASQPVSHQGTATHGGTQ</sequence>
<feature type="domain" description="2Fe-2S ferredoxin-type" evidence="7">
    <location>
        <begin position="1"/>
        <end position="76"/>
    </location>
</feature>
<keyword evidence="2" id="KW-0479">Metal-binding</keyword>
<dbReference type="OrthoDB" id="9179439at2"/>
<evidence type="ECO:0000313" key="10">
    <source>
        <dbReference type="Proteomes" id="UP000077961"/>
    </source>
</evidence>
<dbReference type="STRING" id="1462993.A6V36_08545"/>
<dbReference type="Proteomes" id="UP000077961">
    <property type="component" value="Unassembled WGS sequence"/>
</dbReference>